<evidence type="ECO:0000313" key="2">
    <source>
        <dbReference type="Proteomes" id="UP000217935"/>
    </source>
</evidence>
<dbReference type="STRING" id="1758178.GCA_001550095_00762"/>
<accession>A0A291G795</accession>
<dbReference type="AlphaFoldDB" id="A0A291G795"/>
<organism evidence="1 2">
    <name type="scientific">Celeribacter ethanolicus</name>
    <dbReference type="NCBI Taxonomy" id="1758178"/>
    <lineage>
        <taxon>Bacteria</taxon>
        <taxon>Pseudomonadati</taxon>
        <taxon>Pseudomonadota</taxon>
        <taxon>Alphaproteobacteria</taxon>
        <taxon>Rhodobacterales</taxon>
        <taxon>Roseobacteraceae</taxon>
        <taxon>Celeribacter</taxon>
    </lineage>
</organism>
<dbReference type="OrthoDB" id="9995044at2"/>
<sequence>MLSFFSLPSSFPRLTDPLTESLVAALQQATLATEPVAPATETAAADILDEPMPLADERIEPTIEPLTENPLEDPFALLYEEEVPVTLSAMNDPAVSAPAGGANGWLVGTGTAGSLLNSTLLIAGADYITNLTLKDLVGYDLTEEDIEAFTQEAEEFAEGLQQDYDSFQWPDGNDVLESIEIPLVSDLLGGDLLGGLLGGVVGGVLDTVTDILI</sequence>
<dbReference type="KEGG" id="ceh:CEW89_00330"/>
<proteinExistence type="predicted"/>
<dbReference type="Proteomes" id="UP000217935">
    <property type="component" value="Chromosome"/>
</dbReference>
<gene>
    <name evidence="1" type="ORF">CEW89_00330</name>
</gene>
<dbReference type="RefSeq" id="WP_096804481.1">
    <property type="nucleotide sequence ID" value="NZ_CP022196.1"/>
</dbReference>
<evidence type="ECO:0000313" key="1">
    <source>
        <dbReference type="EMBL" id="ATG46153.1"/>
    </source>
</evidence>
<name>A0A291G795_9RHOB</name>
<reference evidence="1 2" key="1">
    <citation type="submission" date="2017-06" db="EMBL/GenBank/DDBJ databases">
        <title>Celeribacter sp. TSPH2 complete genome sequence.</title>
        <authorList>
            <person name="Woo J.-H."/>
            <person name="Kim H.-S."/>
        </authorList>
    </citation>
    <scope>NUCLEOTIDE SEQUENCE [LARGE SCALE GENOMIC DNA]</scope>
    <source>
        <strain evidence="1 2">TSPH2</strain>
    </source>
</reference>
<dbReference type="EMBL" id="CP022196">
    <property type="protein sequence ID" value="ATG46153.1"/>
    <property type="molecule type" value="Genomic_DNA"/>
</dbReference>
<protein>
    <submittedName>
        <fullName evidence="1">Uncharacterized protein</fullName>
    </submittedName>
</protein>
<keyword evidence="2" id="KW-1185">Reference proteome</keyword>